<dbReference type="PANTHER" id="PTHR33446">
    <property type="entry name" value="PROTEIN TONB-RELATED"/>
    <property type="match status" value="1"/>
</dbReference>
<protein>
    <submittedName>
        <fullName evidence="11">Energy transducer TonB</fullName>
    </submittedName>
</protein>
<comment type="subcellular location">
    <subcellularLocation>
        <location evidence="1">Cell inner membrane</location>
        <topology evidence="1">Single-pass membrane protein</topology>
        <orientation evidence="1">Periplasmic side</orientation>
    </subcellularLocation>
</comment>
<keyword evidence="7" id="KW-0653">Protein transport</keyword>
<keyword evidence="4" id="KW-1003">Cell membrane</keyword>
<accession>A0A4Q5LB85</accession>
<dbReference type="NCBIfam" id="TIGR01352">
    <property type="entry name" value="tonB_Cterm"/>
    <property type="match status" value="1"/>
</dbReference>
<evidence type="ECO:0000256" key="8">
    <source>
        <dbReference type="ARBA" id="ARBA00022989"/>
    </source>
</evidence>
<sequence>MEKGSGWLLPAPCCHPQFPPIMNKLLLFGLFALLLPFSSLAQRLRTTDTESGMLEKGTKVGVWEYYAHTRDGRQVKVQKYDHTTKKLIFFRPVEDIPYLVELQPGQWTRSRVDQPPLFIGGDVALAAYTSKLVYPTAAQQRNLQGKVLIAVTIDTLGQASNHKVLLSVGGGCDEEAMRVCRKIPNQWIPARKDGHAVPVVYELPFTFKLQAPVVVAQ</sequence>
<evidence type="ECO:0000313" key="12">
    <source>
        <dbReference type="Proteomes" id="UP000294155"/>
    </source>
</evidence>
<evidence type="ECO:0000313" key="11">
    <source>
        <dbReference type="EMBL" id="RYU78294.1"/>
    </source>
</evidence>
<dbReference type="InterPro" id="IPR006260">
    <property type="entry name" value="TonB/TolA_C"/>
</dbReference>
<dbReference type="OrthoDB" id="1039448at2"/>
<dbReference type="SUPFAM" id="SSF74653">
    <property type="entry name" value="TolA/TonB C-terminal domain"/>
    <property type="match status" value="1"/>
</dbReference>
<dbReference type="Proteomes" id="UP000294155">
    <property type="component" value="Unassembled WGS sequence"/>
</dbReference>
<organism evidence="11 12">
    <name type="scientific">Hymenobacter persicinus</name>
    <dbReference type="NCBI Taxonomy" id="2025506"/>
    <lineage>
        <taxon>Bacteria</taxon>
        <taxon>Pseudomonadati</taxon>
        <taxon>Bacteroidota</taxon>
        <taxon>Cytophagia</taxon>
        <taxon>Cytophagales</taxon>
        <taxon>Hymenobacteraceae</taxon>
        <taxon>Hymenobacter</taxon>
    </lineage>
</organism>
<evidence type="ECO:0000256" key="2">
    <source>
        <dbReference type="ARBA" id="ARBA00006555"/>
    </source>
</evidence>
<dbReference type="GO" id="GO:0098797">
    <property type="term" value="C:plasma membrane protein complex"/>
    <property type="evidence" value="ECO:0007669"/>
    <property type="project" value="TreeGrafter"/>
</dbReference>
<keyword evidence="3" id="KW-0813">Transport</keyword>
<dbReference type="PROSITE" id="PS52015">
    <property type="entry name" value="TONB_CTD"/>
    <property type="match status" value="1"/>
</dbReference>
<evidence type="ECO:0000256" key="6">
    <source>
        <dbReference type="ARBA" id="ARBA00022692"/>
    </source>
</evidence>
<evidence type="ECO:0000256" key="4">
    <source>
        <dbReference type="ARBA" id="ARBA00022475"/>
    </source>
</evidence>
<dbReference type="PANTHER" id="PTHR33446:SF2">
    <property type="entry name" value="PROTEIN TONB"/>
    <property type="match status" value="1"/>
</dbReference>
<evidence type="ECO:0000256" key="3">
    <source>
        <dbReference type="ARBA" id="ARBA00022448"/>
    </source>
</evidence>
<evidence type="ECO:0000256" key="1">
    <source>
        <dbReference type="ARBA" id="ARBA00004383"/>
    </source>
</evidence>
<reference evidence="11 12" key="1">
    <citation type="submission" date="2019-02" db="EMBL/GenBank/DDBJ databases">
        <title>Bacterial novel species isolated from soil.</title>
        <authorList>
            <person name="Jung H.-Y."/>
        </authorList>
    </citation>
    <scope>NUCLEOTIDE SEQUENCE [LARGE SCALE GENOMIC DNA]</scope>
    <source>
        <strain evidence="11 12">1-3-3-3</strain>
    </source>
</reference>
<keyword evidence="12" id="KW-1185">Reference proteome</keyword>
<dbReference type="EMBL" id="SEWE01000032">
    <property type="protein sequence ID" value="RYU78294.1"/>
    <property type="molecule type" value="Genomic_DNA"/>
</dbReference>
<dbReference type="Gene3D" id="3.30.1150.10">
    <property type="match status" value="1"/>
</dbReference>
<evidence type="ECO:0000256" key="9">
    <source>
        <dbReference type="ARBA" id="ARBA00023136"/>
    </source>
</evidence>
<dbReference type="GO" id="GO:0015031">
    <property type="term" value="P:protein transport"/>
    <property type="evidence" value="ECO:0007669"/>
    <property type="project" value="UniProtKB-KW"/>
</dbReference>
<dbReference type="InterPro" id="IPR037682">
    <property type="entry name" value="TonB_C"/>
</dbReference>
<keyword evidence="6" id="KW-0812">Transmembrane</keyword>
<feature type="domain" description="TonB C-terminal" evidence="10">
    <location>
        <begin position="119"/>
        <end position="216"/>
    </location>
</feature>
<keyword evidence="8" id="KW-1133">Transmembrane helix</keyword>
<comment type="similarity">
    <text evidence="2">Belongs to the TonB family.</text>
</comment>
<evidence type="ECO:0000256" key="7">
    <source>
        <dbReference type="ARBA" id="ARBA00022927"/>
    </source>
</evidence>
<comment type="caution">
    <text evidence="11">The sequence shown here is derived from an EMBL/GenBank/DDBJ whole genome shotgun (WGS) entry which is preliminary data.</text>
</comment>
<evidence type="ECO:0000256" key="5">
    <source>
        <dbReference type="ARBA" id="ARBA00022519"/>
    </source>
</evidence>
<evidence type="ECO:0000259" key="10">
    <source>
        <dbReference type="PROSITE" id="PS52015"/>
    </source>
</evidence>
<dbReference type="GO" id="GO:0055085">
    <property type="term" value="P:transmembrane transport"/>
    <property type="evidence" value="ECO:0007669"/>
    <property type="project" value="InterPro"/>
</dbReference>
<dbReference type="InterPro" id="IPR051045">
    <property type="entry name" value="TonB-dependent_transducer"/>
</dbReference>
<name>A0A4Q5LB85_9BACT</name>
<gene>
    <name evidence="11" type="ORF">EWM57_14645</name>
</gene>
<keyword evidence="5" id="KW-0997">Cell inner membrane</keyword>
<dbReference type="AlphaFoldDB" id="A0A4Q5LB85"/>
<keyword evidence="9" id="KW-0472">Membrane</keyword>
<dbReference type="Pfam" id="PF03544">
    <property type="entry name" value="TonB_C"/>
    <property type="match status" value="1"/>
</dbReference>
<proteinExistence type="inferred from homology"/>
<dbReference type="GO" id="GO:0031992">
    <property type="term" value="F:energy transducer activity"/>
    <property type="evidence" value="ECO:0007669"/>
    <property type="project" value="TreeGrafter"/>
</dbReference>